<dbReference type="SUPFAM" id="SSF52047">
    <property type="entry name" value="RNI-like"/>
    <property type="match status" value="1"/>
</dbReference>
<dbReference type="Proteomes" id="UP001385951">
    <property type="component" value="Unassembled WGS sequence"/>
</dbReference>
<keyword evidence="2" id="KW-1185">Reference proteome</keyword>
<dbReference type="EMBL" id="JASBNA010000006">
    <property type="protein sequence ID" value="KAK7690865.1"/>
    <property type="molecule type" value="Genomic_DNA"/>
</dbReference>
<reference evidence="1 2" key="1">
    <citation type="submission" date="2022-09" db="EMBL/GenBank/DDBJ databases">
        <authorList>
            <person name="Palmer J.M."/>
        </authorList>
    </citation>
    <scope>NUCLEOTIDE SEQUENCE [LARGE SCALE GENOMIC DNA]</scope>
    <source>
        <strain evidence="1 2">DSM 7382</strain>
    </source>
</reference>
<name>A0AAW0GNT4_9APHY</name>
<comment type="caution">
    <text evidence="1">The sequence shown here is derived from an EMBL/GenBank/DDBJ whole genome shotgun (WGS) entry which is preliminary data.</text>
</comment>
<dbReference type="AlphaFoldDB" id="A0AAW0GNT4"/>
<evidence type="ECO:0000313" key="2">
    <source>
        <dbReference type="Proteomes" id="UP001385951"/>
    </source>
</evidence>
<evidence type="ECO:0000313" key="1">
    <source>
        <dbReference type="EMBL" id="KAK7690865.1"/>
    </source>
</evidence>
<proteinExistence type="predicted"/>
<organism evidence="1 2">
    <name type="scientific">Cerrena zonata</name>
    <dbReference type="NCBI Taxonomy" id="2478898"/>
    <lineage>
        <taxon>Eukaryota</taxon>
        <taxon>Fungi</taxon>
        <taxon>Dikarya</taxon>
        <taxon>Basidiomycota</taxon>
        <taxon>Agaricomycotina</taxon>
        <taxon>Agaricomycetes</taxon>
        <taxon>Polyporales</taxon>
        <taxon>Cerrenaceae</taxon>
        <taxon>Cerrena</taxon>
    </lineage>
</organism>
<sequence length="248" mass="27483">MLKESHRIRTLFINPTKISWKAEQCFTESVFTHLQHLRIDPQSYNTSSNLATAILQQPPPSLQTLTLVEVPINWNTLVGLPQTITSLYVKPSYPSDSDCADILAALEGLPHLELLHIHGLPRVAAKSRNVVTLKNLRECSLGADLVSANYLTQYLSLPSLTRFEESVSTTDSDNVYSGSEICELLLAMLHCYRRMTGMSGQFASAHVKPLPFSCYGSATVSFDTNPCVQTNQHDVSFTLHGSGWDSRS</sequence>
<accession>A0AAW0GNT4</accession>
<gene>
    <name evidence="1" type="ORF">QCA50_005967</name>
</gene>
<protein>
    <submittedName>
        <fullName evidence="1">Uncharacterized protein</fullName>
    </submittedName>
</protein>